<proteinExistence type="inferred from homology"/>
<evidence type="ECO:0000259" key="4">
    <source>
        <dbReference type="Pfam" id="PF07804"/>
    </source>
</evidence>
<dbReference type="InterPro" id="IPR012893">
    <property type="entry name" value="HipA-like_C"/>
</dbReference>
<reference evidence="6 7" key="1">
    <citation type="journal article" date="2017" name="Nat. Commun.">
        <title>In situ click chemistry generation of cyclooxygenase-2 inhibitors.</title>
        <authorList>
            <person name="Bhardwaj A."/>
            <person name="Kaur J."/>
            <person name="Wuest M."/>
            <person name="Wuest F."/>
        </authorList>
    </citation>
    <scope>NUCLEOTIDE SEQUENCE [LARGE SCALE GENOMIC DNA]</scope>
    <source>
        <strain evidence="6">S2_018_000_R2_106</strain>
    </source>
</reference>
<evidence type="ECO:0000256" key="2">
    <source>
        <dbReference type="ARBA" id="ARBA00022679"/>
    </source>
</evidence>
<feature type="domain" description="HipA-like C-terminal" evidence="4">
    <location>
        <begin position="163"/>
        <end position="387"/>
    </location>
</feature>
<dbReference type="Gene3D" id="1.10.1070.20">
    <property type="match status" value="1"/>
</dbReference>
<name>A0A6N4RBK7_BLAVI</name>
<dbReference type="GO" id="GO:0004674">
    <property type="term" value="F:protein serine/threonine kinase activity"/>
    <property type="evidence" value="ECO:0007669"/>
    <property type="project" value="TreeGrafter"/>
</dbReference>
<comment type="caution">
    <text evidence="6">The sequence shown here is derived from an EMBL/GenBank/DDBJ whole genome shotgun (WGS) entry which is preliminary data.</text>
</comment>
<dbReference type="EMBL" id="VAFM01000001">
    <property type="protein sequence ID" value="TKW61107.1"/>
    <property type="molecule type" value="Genomic_DNA"/>
</dbReference>
<feature type="domain" description="HipA N-terminal subdomain 1" evidence="5">
    <location>
        <begin position="19"/>
        <end position="119"/>
    </location>
</feature>
<comment type="similarity">
    <text evidence="1">Belongs to the HipA Ser/Thr kinase family.</text>
</comment>
<dbReference type="Pfam" id="PF13657">
    <property type="entry name" value="Couple_hipA"/>
    <property type="match status" value="1"/>
</dbReference>
<dbReference type="Pfam" id="PF07804">
    <property type="entry name" value="HipA_C"/>
    <property type="match status" value="1"/>
</dbReference>
<dbReference type="PANTHER" id="PTHR37419">
    <property type="entry name" value="SERINE/THREONINE-PROTEIN KINASE TOXIN HIPA"/>
    <property type="match status" value="1"/>
</dbReference>
<evidence type="ECO:0000259" key="5">
    <source>
        <dbReference type="Pfam" id="PF13657"/>
    </source>
</evidence>
<evidence type="ECO:0000256" key="3">
    <source>
        <dbReference type="ARBA" id="ARBA00022777"/>
    </source>
</evidence>
<keyword evidence="2" id="KW-0808">Transferase</keyword>
<organism evidence="6 7">
    <name type="scientific">Blastochloris viridis</name>
    <name type="common">Rhodopseudomonas viridis</name>
    <dbReference type="NCBI Taxonomy" id="1079"/>
    <lineage>
        <taxon>Bacteria</taxon>
        <taxon>Pseudomonadati</taxon>
        <taxon>Pseudomonadota</taxon>
        <taxon>Alphaproteobacteria</taxon>
        <taxon>Hyphomicrobiales</taxon>
        <taxon>Blastochloridaceae</taxon>
        <taxon>Blastochloris</taxon>
    </lineage>
</organism>
<dbReference type="Proteomes" id="UP000320948">
    <property type="component" value="Unassembled WGS sequence"/>
</dbReference>
<protein>
    <submittedName>
        <fullName evidence="6">Type II toxin-antitoxin system HipA family toxin</fullName>
    </submittedName>
</protein>
<gene>
    <name evidence="6" type="ORF">DI628_00300</name>
</gene>
<dbReference type="GO" id="GO:0005829">
    <property type="term" value="C:cytosol"/>
    <property type="evidence" value="ECO:0007669"/>
    <property type="project" value="TreeGrafter"/>
</dbReference>
<dbReference type="AlphaFoldDB" id="A0A6N4RBK7"/>
<keyword evidence="3" id="KW-0418">Kinase</keyword>
<evidence type="ECO:0000256" key="1">
    <source>
        <dbReference type="ARBA" id="ARBA00010164"/>
    </source>
</evidence>
<dbReference type="InterPro" id="IPR017508">
    <property type="entry name" value="HipA_N1"/>
</dbReference>
<dbReference type="InterPro" id="IPR052028">
    <property type="entry name" value="HipA_Ser/Thr_kinase"/>
</dbReference>
<dbReference type="PANTHER" id="PTHR37419:SF8">
    <property type="entry name" value="TOXIN YJJJ"/>
    <property type="match status" value="1"/>
</dbReference>
<accession>A0A6N4RBK7</accession>
<sequence>MTWTPVTAINVGLNFGDDTTPVGRLAINQGRVYFEYDATFLARGLNLSPLHLPLEPGLKTFDPHLFDGLPGVFGDSLPDGWGRLLLDRTLRQRGIMPQELSGLDRLAHVGAYGMGALVYEPDQSETDTALTVLNLDALAASANEVFEGESDAVLAELLALNGSSAGARPKVVVGVDTKRKKLVHGTATMPAGYTPWLVKFNTQQDGADAGAIEYVYSLMAKAAGLAMAECHLFPAAQGAGYFGTQRFDRAEGERLHMHTAAGLLHANFREPAMDYEDLLALTTTLTRDMRDVEMMFRLAVFNVLAYNRDDHGKNFSYLMNAAGEWRLAPAYDLTFSRGPNGEQSTSVMGQGKAPGLEHLVKLGTAGGLDKKLVEAIIAQTRDALSQWEALAAEYGVSKANTQLIAARLARR</sequence>
<evidence type="ECO:0000313" key="7">
    <source>
        <dbReference type="Proteomes" id="UP000320948"/>
    </source>
</evidence>
<evidence type="ECO:0000313" key="6">
    <source>
        <dbReference type="EMBL" id="TKW61107.1"/>
    </source>
</evidence>